<organism evidence="6 7">
    <name type="scientific">Channa striata</name>
    <name type="common">Snakehead murrel</name>
    <name type="synonym">Ophicephalus striatus</name>
    <dbReference type="NCBI Taxonomy" id="64152"/>
    <lineage>
        <taxon>Eukaryota</taxon>
        <taxon>Metazoa</taxon>
        <taxon>Chordata</taxon>
        <taxon>Craniata</taxon>
        <taxon>Vertebrata</taxon>
        <taxon>Euteleostomi</taxon>
        <taxon>Actinopterygii</taxon>
        <taxon>Neopterygii</taxon>
        <taxon>Teleostei</taxon>
        <taxon>Neoteleostei</taxon>
        <taxon>Acanthomorphata</taxon>
        <taxon>Anabantaria</taxon>
        <taxon>Anabantiformes</taxon>
        <taxon>Channoidei</taxon>
        <taxon>Channidae</taxon>
        <taxon>Channa</taxon>
    </lineage>
</organism>
<comment type="caution">
    <text evidence="6">The sequence shown here is derived from an EMBL/GenBank/DDBJ whole genome shotgun (WGS) entry which is preliminary data.</text>
</comment>
<feature type="compositionally biased region" description="Low complexity" evidence="4">
    <location>
        <begin position="139"/>
        <end position="161"/>
    </location>
</feature>
<evidence type="ECO:0000313" key="7">
    <source>
        <dbReference type="Proteomes" id="UP001187415"/>
    </source>
</evidence>
<name>A0AA88NCD8_CHASR</name>
<feature type="compositionally biased region" description="Polar residues" evidence="4">
    <location>
        <begin position="377"/>
        <end position="394"/>
    </location>
</feature>
<dbReference type="InterPro" id="IPR002928">
    <property type="entry name" value="Myosin_tail"/>
</dbReference>
<dbReference type="Gene3D" id="1.10.287.1490">
    <property type="match status" value="1"/>
</dbReference>
<evidence type="ECO:0000259" key="5">
    <source>
        <dbReference type="Pfam" id="PF01576"/>
    </source>
</evidence>
<evidence type="ECO:0000256" key="1">
    <source>
        <dbReference type="ARBA" id="ARBA00023054"/>
    </source>
</evidence>
<sequence>MWLKSKPKARIPEPFFLGQRREKQRKEKQVWTEVWQEKGGNLRSFIRIKIPLLKAEKRQPSAASHSRLIGDRGRECFPESPCSQPPTPCVPLCGLIHNTTFIMNHTPSPHLSEGGKSAGGGLLCSLGLGSDRGIRSPDSLTHTPSPTGGTPSSSPPLLLSPGLGGLGLGSLGAMSEGAGADWESREELRLRELEEARARAAQMEKTMRWWSDCTANWREKWSKVRAERNRARDEVRQLRQRLDTLTKELTGVRRERQELASENETLRQETLLLRSDHTAPPSSAASPSPSTPHHRGAGSSSSPSIPPSSPASSSSSQVHTDAKLEEGPPGSPEPEPVRDVDLERQKMEQQRDVELLESVLRSGATGADTQEAWDSRGANSSVNPAMSRSSSGLTRQERSRQLWEDMNTLEEDSSKLNALQLRLDESQKVLLKEREDKLALSKSIERLEAELSQWKLKYEELSKSKQEALKQLNLLKEMHLDELGRISEDLEDELGARTSMDKKLAELRAEMERLQVENAAEWGRRERLETEKLALERDNKKLRAQVEDLEEQLAKKRRQAASALDTDLKAIQSELFERNKELADLRHIHAKLKKQFQEKTAELAHANRRVEGHEAEVKKLRLRVEELKKELGQAEDELDESHNQTRKLQRSLDEQVEQTENLQVQLEHLQSRLRRQQQNPGLFGKMRSARFSPDNPDGATSDVDEEEEELQLQIP</sequence>
<keyword evidence="7" id="KW-1185">Reference proteome</keyword>
<dbReference type="Proteomes" id="UP001187415">
    <property type="component" value="Unassembled WGS sequence"/>
</dbReference>
<dbReference type="Pfam" id="PF01576">
    <property type="entry name" value="Myosin_tail_1"/>
    <property type="match status" value="1"/>
</dbReference>
<feature type="compositionally biased region" description="Basic and acidic residues" evidence="4">
    <location>
        <begin position="335"/>
        <end position="354"/>
    </location>
</feature>
<evidence type="ECO:0000256" key="4">
    <source>
        <dbReference type="SAM" id="MobiDB-lite"/>
    </source>
</evidence>
<accession>A0AA88NCD8</accession>
<evidence type="ECO:0000256" key="2">
    <source>
        <dbReference type="ARBA" id="ARBA00040149"/>
    </source>
</evidence>
<protein>
    <recommendedName>
        <fullName evidence="2">Coiled-coil domain-containing protein 102A</fullName>
    </recommendedName>
</protein>
<keyword evidence="1 3" id="KW-0175">Coiled coil</keyword>
<feature type="compositionally biased region" description="Low complexity" evidence="4">
    <location>
        <begin position="278"/>
        <end position="288"/>
    </location>
</feature>
<dbReference type="EMBL" id="JAUPFM010000004">
    <property type="protein sequence ID" value="KAK2853393.1"/>
    <property type="molecule type" value="Genomic_DNA"/>
</dbReference>
<feature type="domain" description="Myosin tail" evidence="5">
    <location>
        <begin position="482"/>
        <end position="673"/>
    </location>
</feature>
<gene>
    <name evidence="6" type="ORF">Q5P01_006054</name>
</gene>
<feature type="coiled-coil region" evidence="3">
    <location>
        <begin position="221"/>
        <end position="269"/>
    </location>
</feature>
<dbReference type="GO" id="GO:0016459">
    <property type="term" value="C:myosin complex"/>
    <property type="evidence" value="ECO:0007669"/>
    <property type="project" value="InterPro"/>
</dbReference>
<evidence type="ECO:0000256" key="3">
    <source>
        <dbReference type="SAM" id="Coils"/>
    </source>
</evidence>
<feature type="compositionally biased region" description="Acidic residues" evidence="4">
    <location>
        <begin position="702"/>
        <end position="715"/>
    </location>
</feature>
<proteinExistence type="predicted"/>
<feature type="region of interest" description="Disordered" evidence="4">
    <location>
        <begin position="633"/>
        <end position="654"/>
    </location>
</feature>
<dbReference type="PANTHER" id="PTHR46292:SF1">
    <property type="entry name" value="COILED-COIL DOMAIN-CONTAINING PROTEIN 102A"/>
    <property type="match status" value="1"/>
</dbReference>
<feature type="region of interest" description="Disordered" evidence="4">
    <location>
        <begin position="674"/>
        <end position="715"/>
    </location>
</feature>
<dbReference type="PANTHER" id="PTHR46292">
    <property type="entry name" value="COILED-COIL DOMAIN-CONTAINING PROTEIN 102A"/>
    <property type="match status" value="1"/>
</dbReference>
<feature type="region of interest" description="Disordered" evidence="4">
    <location>
        <begin position="134"/>
        <end position="163"/>
    </location>
</feature>
<dbReference type="AlphaFoldDB" id="A0AA88NCD8"/>
<reference evidence="6" key="1">
    <citation type="submission" date="2023-07" db="EMBL/GenBank/DDBJ databases">
        <title>Chromosome-level Genome Assembly of Striped Snakehead (Channa striata).</title>
        <authorList>
            <person name="Liu H."/>
        </authorList>
    </citation>
    <scope>NUCLEOTIDE SEQUENCE</scope>
    <source>
        <strain evidence="6">Gz</strain>
        <tissue evidence="6">Muscle</tissue>
    </source>
</reference>
<feature type="region of interest" description="Disordered" evidence="4">
    <location>
        <begin position="276"/>
        <end position="399"/>
    </location>
</feature>
<evidence type="ECO:0000313" key="6">
    <source>
        <dbReference type="EMBL" id="KAK2853393.1"/>
    </source>
</evidence>